<evidence type="ECO:0000259" key="9">
    <source>
        <dbReference type="PROSITE" id="PS50030"/>
    </source>
</evidence>
<dbReference type="InterPro" id="IPR015940">
    <property type="entry name" value="UBA"/>
</dbReference>
<dbReference type="InterPro" id="IPR008271">
    <property type="entry name" value="Ser/Thr_kinase_AS"/>
</dbReference>
<protein>
    <submittedName>
        <fullName evidence="10">SIK2-like protein</fullName>
    </submittedName>
</protein>
<evidence type="ECO:0000313" key="11">
    <source>
        <dbReference type="Proteomes" id="UP001164746"/>
    </source>
</evidence>
<evidence type="ECO:0000256" key="7">
    <source>
        <dbReference type="PROSITE-ProRule" id="PRU10141"/>
    </source>
</evidence>
<dbReference type="PANTHER" id="PTHR24346:SF74">
    <property type="entry name" value="PROTEIN KINASE DOMAIN-CONTAINING PROTEIN"/>
    <property type="match status" value="1"/>
</dbReference>
<dbReference type="PROSITE" id="PS50030">
    <property type="entry name" value="UBA"/>
    <property type="match status" value="1"/>
</dbReference>
<dbReference type="Pfam" id="PF00069">
    <property type="entry name" value="Pkinase"/>
    <property type="match status" value="1"/>
</dbReference>
<name>A0ABY7EG30_MYAAR</name>
<evidence type="ECO:0000313" key="10">
    <source>
        <dbReference type="EMBL" id="WAR06101.1"/>
    </source>
</evidence>
<feature type="binding site" evidence="7">
    <location>
        <position position="45"/>
    </location>
    <ligand>
        <name>ATP</name>
        <dbReference type="ChEBI" id="CHEBI:30616"/>
    </ligand>
</feature>
<dbReference type="PROSITE" id="PS00108">
    <property type="entry name" value="PROTEIN_KINASE_ST"/>
    <property type="match status" value="1"/>
</dbReference>
<dbReference type="CDD" id="cd14071">
    <property type="entry name" value="STKc_SIK"/>
    <property type="match status" value="1"/>
</dbReference>
<dbReference type="SMART" id="SM00220">
    <property type="entry name" value="S_TKc"/>
    <property type="match status" value="1"/>
</dbReference>
<dbReference type="InterPro" id="IPR011009">
    <property type="entry name" value="Kinase-like_dom_sf"/>
</dbReference>
<evidence type="ECO:0000259" key="8">
    <source>
        <dbReference type="PROSITE" id="PS50011"/>
    </source>
</evidence>
<evidence type="ECO:0000256" key="4">
    <source>
        <dbReference type="ARBA" id="ARBA00022741"/>
    </source>
</evidence>
<dbReference type="EMBL" id="CP111016">
    <property type="protein sequence ID" value="WAR06101.1"/>
    <property type="molecule type" value="Genomic_DNA"/>
</dbReference>
<proteinExistence type="predicted"/>
<dbReference type="Pfam" id="PF23312">
    <property type="entry name" value="UBA_SIK3"/>
    <property type="match status" value="1"/>
</dbReference>
<dbReference type="PROSITE" id="PS00107">
    <property type="entry name" value="PROTEIN_KINASE_ATP"/>
    <property type="match status" value="1"/>
</dbReference>
<dbReference type="SUPFAM" id="SSF56112">
    <property type="entry name" value="Protein kinase-like (PK-like)"/>
    <property type="match status" value="1"/>
</dbReference>
<dbReference type="Gene3D" id="1.10.510.10">
    <property type="entry name" value="Transferase(Phosphotransferase) domain 1"/>
    <property type="match status" value="1"/>
</dbReference>
<keyword evidence="2" id="KW-0597">Phosphoprotein</keyword>
<gene>
    <name evidence="10" type="ORF">MAR_021470</name>
</gene>
<feature type="domain" description="Protein kinase" evidence="8">
    <location>
        <begin position="16"/>
        <end position="256"/>
    </location>
</feature>
<keyword evidence="6" id="KW-0460">Magnesium</keyword>
<dbReference type="Proteomes" id="UP001164746">
    <property type="component" value="Chromosome 5"/>
</dbReference>
<feature type="domain" description="UBA" evidence="9">
    <location>
        <begin position="280"/>
        <end position="320"/>
    </location>
</feature>
<reference evidence="10" key="1">
    <citation type="submission" date="2022-11" db="EMBL/GenBank/DDBJ databases">
        <title>Centuries of genome instability and evolution in soft-shell clam transmissible cancer (bioRxiv).</title>
        <authorList>
            <person name="Hart S.F.M."/>
            <person name="Yonemitsu M.A."/>
            <person name="Giersch R.M."/>
            <person name="Beal B.F."/>
            <person name="Arriagada G."/>
            <person name="Davis B.W."/>
            <person name="Ostrander E.A."/>
            <person name="Goff S.P."/>
            <person name="Metzger M.J."/>
        </authorList>
    </citation>
    <scope>NUCLEOTIDE SEQUENCE</scope>
    <source>
        <strain evidence="10">MELC-2E11</strain>
        <tissue evidence="10">Siphon/mantle</tissue>
    </source>
</reference>
<dbReference type="InterPro" id="IPR000719">
    <property type="entry name" value="Prot_kinase_dom"/>
</dbReference>
<evidence type="ECO:0000256" key="1">
    <source>
        <dbReference type="ARBA" id="ARBA00001946"/>
    </source>
</evidence>
<dbReference type="PANTHER" id="PTHR24346">
    <property type="entry name" value="MAP/MICROTUBULE AFFINITY-REGULATING KINASE"/>
    <property type="match status" value="1"/>
</dbReference>
<accession>A0ABY7EG30</accession>
<keyword evidence="3" id="KW-0479">Metal-binding</keyword>
<organism evidence="10 11">
    <name type="scientific">Mya arenaria</name>
    <name type="common">Soft-shell clam</name>
    <dbReference type="NCBI Taxonomy" id="6604"/>
    <lineage>
        <taxon>Eukaryota</taxon>
        <taxon>Metazoa</taxon>
        <taxon>Spiralia</taxon>
        <taxon>Lophotrochozoa</taxon>
        <taxon>Mollusca</taxon>
        <taxon>Bivalvia</taxon>
        <taxon>Autobranchia</taxon>
        <taxon>Heteroconchia</taxon>
        <taxon>Euheterodonta</taxon>
        <taxon>Imparidentia</taxon>
        <taxon>Neoheterodontei</taxon>
        <taxon>Myida</taxon>
        <taxon>Myoidea</taxon>
        <taxon>Myidae</taxon>
        <taxon>Mya</taxon>
    </lineage>
</organism>
<evidence type="ECO:0000256" key="6">
    <source>
        <dbReference type="ARBA" id="ARBA00022842"/>
    </source>
</evidence>
<dbReference type="InterPro" id="IPR057380">
    <property type="entry name" value="UBA_SIK1/2/3"/>
</dbReference>
<keyword evidence="5 7" id="KW-0067">ATP-binding</keyword>
<dbReference type="CDD" id="cd14338">
    <property type="entry name" value="UBA_SIK"/>
    <property type="match status" value="1"/>
</dbReference>
<dbReference type="InterPro" id="IPR017441">
    <property type="entry name" value="Protein_kinase_ATP_BS"/>
</dbReference>
<sequence length="947" mass="106140">MVMAERSKSQVRVGFYDIERTIGKGNFAVVKLAKHRITKTEVAIKIIDKTRLDESNLKKVYREVTIMKLLSHQHIVKLYQVMETKNMLYLVSEYAPNGEIFDYIAQHGRMSESEAQKKFWQIINAVEYCHKNHVVHRDLKAENLLLDANMNIKIADFGFGNFFTGKEPLATWCGSPPYAAPEVFEGKKYLGPQIDIWSLGVVLYVLVCGALPFDGQNLQVLRYRVLSECESLIRRMLVLEPTKRYTISQIKKHQWMLMEGGAPRAAPPSPLMGYSPKVGEHNEQILRLMQGLGISQPKTIEALKNDAYDHYTAIYYLLLERLRSHRSSFPIESRLNCQKRRPSTIAEQAMMRVGPNQQPPQHGMLGLKQFGQSTDSGMGHHRDSVNSDIEGIGGGGINVCLQDIIPQQTGPVMPAQMITTSIDEGVEADIMDSRDNDNISQRGQAFAKDGCILVPSSAFGDFSQLSNTSLTSLGTGSPFASFDSSFEADLVSSLSGFSSDPLNGGGINTMTPFGNNFTPTNTFIQTAPVESSLTDRSQNTSPVDFREGRRASDGLVAQGIIAFRQRLQESMKCPGMTELRPDHQQYHNAYGMRMAPSSLLQDHTEEAGHQNMCRNGETEVEKQRPRPLLKRMSLPSETADMQPHRLLALKQCHQVERHMVDRVSSQESVAPQPVFGESSKPLQQQLLQHRLQQKRQSFHQKHSGNPQLHQQMQQLQLDAQVQQSLFQTVSSHPLTSCDSSYVDAYPPLQTSINMSMSPSSSLVHTQADSTSLSRPIIRKISYRLAQMQPVLPECTDTELLPWQRAILEQQQGQSSEMFSANQPQFHNIGELAGGRRSGCVNILHPIDFQKRTVQNQTISELVDYSQLNEFDYDSSQMDTGGDQGFSLDNYVQTDDLTGQGQQLEQQPCFKGSELGMMGVSSHFYTPVSQQPTFNMAINEDQVSMDMS</sequence>
<evidence type="ECO:0000256" key="3">
    <source>
        <dbReference type="ARBA" id="ARBA00022723"/>
    </source>
</evidence>
<evidence type="ECO:0000256" key="2">
    <source>
        <dbReference type="ARBA" id="ARBA00022553"/>
    </source>
</evidence>
<dbReference type="PROSITE" id="PS50011">
    <property type="entry name" value="PROTEIN_KINASE_DOM"/>
    <property type="match status" value="1"/>
</dbReference>
<comment type="cofactor">
    <cofactor evidence="1">
        <name>Mg(2+)</name>
        <dbReference type="ChEBI" id="CHEBI:18420"/>
    </cofactor>
</comment>
<dbReference type="InterPro" id="IPR034672">
    <property type="entry name" value="SIK"/>
</dbReference>
<keyword evidence="11" id="KW-1185">Reference proteome</keyword>
<keyword evidence="4 7" id="KW-0547">Nucleotide-binding</keyword>
<evidence type="ECO:0000256" key="5">
    <source>
        <dbReference type="ARBA" id="ARBA00022840"/>
    </source>
</evidence>